<organism evidence="6 7">
    <name type="scientific">Moraxella macacae 0408225</name>
    <dbReference type="NCBI Taxonomy" id="1230338"/>
    <lineage>
        <taxon>Bacteria</taxon>
        <taxon>Pseudomonadati</taxon>
        <taxon>Pseudomonadota</taxon>
        <taxon>Gammaproteobacteria</taxon>
        <taxon>Moraxellales</taxon>
        <taxon>Moraxellaceae</taxon>
        <taxon>Moraxella</taxon>
    </lineage>
</organism>
<keyword evidence="3" id="KW-0690">Ribosome biogenesis</keyword>
<dbReference type="InterPro" id="IPR004881">
    <property type="entry name" value="Ribosome_biogen_GTPase_RsgA"/>
</dbReference>
<dbReference type="CDD" id="cd01854">
    <property type="entry name" value="YjeQ_EngC"/>
    <property type="match status" value="1"/>
</dbReference>
<dbReference type="Gene3D" id="1.10.40.50">
    <property type="entry name" value="Probable gtpase engc, domain 3"/>
    <property type="match status" value="1"/>
</dbReference>
<feature type="domain" description="EngC GTPase" evidence="4">
    <location>
        <begin position="134"/>
        <end position="285"/>
    </location>
</feature>
<sequence>MALIRKRKLTDQQTRRIKKQQQKQQVIDDDELMDGIVIANYGKQLEVQAISLPKRLPKKPTPVVGEPRPFWQAIELHSVWRCHTRTNLSLLATGDKVRLSADPNTGLGRIEAVYDRKTVIFRPDRYHKLKPIASNVDILAIVFAPLPLPSAQLIDRYLVACCVSNIKPLLILNKSDLINDANYHTTKNLLNDYQKLNYDTLITQSNGDLSELWRYLQHKTVIFAGQSGVGKSSLINRLLPNVTQSVNEISTISQLGQHTTTTSRFLAFDPTDLSQGAVIDTPGIREYGLWHLQKEEVLAGFIELAPLANFCRFRDCKHTAQTPNCAMWQAVAKGEVLARRVENLVLLQDETQLRFGN</sequence>
<keyword evidence="3" id="KW-0694">RNA-binding</keyword>
<dbReference type="EC" id="3.6.1.-" evidence="3"/>
<dbReference type="Pfam" id="PF03193">
    <property type="entry name" value="RsgA_GTPase"/>
    <property type="match status" value="1"/>
</dbReference>
<feature type="binding site" evidence="3">
    <location>
        <position position="325"/>
    </location>
    <ligand>
        <name>Zn(2+)</name>
        <dbReference type="ChEBI" id="CHEBI:29105"/>
    </ligand>
</feature>
<dbReference type="Gene3D" id="2.40.50.140">
    <property type="entry name" value="Nucleic acid-binding proteins"/>
    <property type="match status" value="1"/>
</dbReference>
<comment type="subcellular location">
    <subcellularLocation>
        <location evidence="3">Cytoplasm</location>
    </subcellularLocation>
</comment>
<keyword evidence="1 3" id="KW-0547">Nucleotide-binding</keyword>
<keyword evidence="7" id="KW-1185">Reference proteome</keyword>
<dbReference type="InterPro" id="IPR012340">
    <property type="entry name" value="NA-bd_OB-fold"/>
</dbReference>
<evidence type="ECO:0000313" key="6">
    <source>
        <dbReference type="EMBL" id="ELA08498.1"/>
    </source>
</evidence>
<keyword evidence="3" id="KW-0963">Cytoplasm</keyword>
<protein>
    <recommendedName>
        <fullName evidence="3">Small ribosomal subunit biogenesis GTPase RsgA</fullName>
        <ecNumber evidence="3">3.6.1.-</ecNumber>
    </recommendedName>
</protein>
<dbReference type="GO" id="GO:0046872">
    <property type="term" value="F:metal ion binding"/>
    <property type="evidence" value="ECO:0007669"/>
    <property type="project" value="UniProtKB-KW"/>
</dbReference>
<dbReference type="InterPro" id="IPR027417">
    <property type="entry name" value="P-loop_NTPase"/>
</dbReference>
<gene>
    <name evidence="3" type="primary">rsgA</name>
    <name evidence="6" type="ORF">MOMA_08051</name>
</gene>
<dbReference type="eggNOG" id="COG1162">
    <property type="taxonomic scope" value="Bacteria"/>
</dbReference>
<dbReference type="EMBL" id="ANIN01000002">
    <property type="protein sequence ID" value="ELA08498.1"/>
    <property type="molecule type" value="Genomic_DNA"/>
</dbReference>
<dbReference type="PATRIC" id="fig|1230338.3.peg.1720"/>
<comment type="similarity">
    <text evidence="3">Belongs to the TRAFAC class YlqF/YawG GTPase family. RsgA subfamily.</text>
</comment>
<feature type="binding site" evidence="3">
    <location>
        <begin position="225"/>
        <end position="233"/>
    </location>
    <ligand>
        <name>GTP</name>
        <dbReference type="ChEBI" id="CHEBI:37565"/>
    </ligand>
</feature>
<dbReference type="Proteomes" id="UP000023795">
    <property type="component" value="Unassembled WGS sequence"/>
</dbReference>
<dbReference type="InterPro" id="IPR010914">
    <property type="entry name" value="RsgA_GTPase_dom"/>
</dbReference>
<comment type="cofactor">
    <cofactor evidence="3">
        <name>Zn(2+)</name>
        <dbReference type="ChEBI" id="CHEBI:29105"/>
    </cofactor>
    <text evidence="3">Binds 1 zinc ion per subunit.</text>
</comment>
<evidence type="ECO:0000313" key="7">
    <source>
        <dbReference type="Proteomes" id="UP000023795"/>
    </source>
</evidence>
<keyword evidence="2 3" id="KW-0342">GTP-binding</keyword>
<keyword evidence="3" id="KW-0699">rRNA-binding</keyword>
<dbReference type="PANTHER" id="PTHR32120">
    <property type="entry name" value="SMALL RIBOSOMAL SUBUNIT BIOGENESIS GTPASE RSGA"/>
    <property type="match status" value="1"/>
</dbReference>
<dbReference type="SUPFAM" id="SSF52540">
    <property type="entry name" value="P-loop containing nucleoside triphosphate hydrolases"/>
    <property type="match status" value="1"/>
</dbReference>
<dbReference type="GO" id="GO:0005525">
    <property type="term" value="F:GTP binding"/>
    <property type="evidence" value="ECO:0007669"/>
    <property type="project" value="UniProtKB-UniRule"/>
</dbReference>
<evidence type="ECO:0000259" key="4">
    <source>
        <dbReference type="PROSITE" id="PS50936"/>
    </source>
</evidence>
<dbReference type="PROSITE" id="PS51721">
    <property type="entry name" value="G_CP"/>
    <property type="match status" value="1"/>
</dbReference>
<dbReference type="InterPro" id="IPR030378">
    <property type="entry name" value="G_CP_dom"/>
</dbReference>
<dbReference type="GO" id="GO:0003924">
    <property type="term" value="F:GTPase activity"/>
    <property type="evidence" value="ECO:0007669"/>
    <property type="project" value="UniProtKB-UniRule"/>
</dbReference>
<accession>L2F7Q2</accession>
<comment type="function">
    <text evidence="3">One of several proteins that assist in the late maturation steps of the functional core of the 30S ribosomal subunit. Helps release RbfA from mature subunits. May play a role in the assembly of ribosomal proteins into the subunit. Circularly permuted GTPase that catalyzes slow GTP hydrolysis, GTPase activity is stimulated by the 30S ribosomal subunit.</text>
</comment>
<evidence type="ECO:0000256" key="1">
    <source>
        <dbReference type="ARBA" id="ARBA00022741"/>
    </source>
</evidence>
<dbReference type="AlphaFoldDB" id="L2F7Q2"/>
<keyword evidence="3" id="KW-0862">Zinc</keyword>
<dbReference type="GO" id="GO:0005737">
    <property type="term" value="C:cytoplasm"/>
    <property type="evidence" value="ECO:0007669"/>
    <property type="project" value="UniProtKB-SubCell"/>
</dbReference>
<feature type="binding site" evidence="3">
    <location>
        <position position="316"/>
    </location>
    <ligand>
        <name>Zn(2+)</name>
        <dbReference type="ChEBI" id="CHEBI:29105"/>
    </ligand>
</feature>
<dbReference type="RefSeq" id="WP_009502056.1">
    <property type="nucleotide sequence ID" value="NZ_ANIN01000002.1"/>
</dbReference>
<comment type="caution">
    <text evidence="6">The sequence shown here is derived from an EMBL/GenBank/DDBJ whole genome shotgun (WGS) entry which is preliminary data.</text>
</comment>
<dbReference type="PROSITE" id="PS50936">
    <property type="entry name" value="ENGC_GTPASE"/>
    <property type="match status" value="1"/>
</dbReference>
<dbReference type="GO" id="GO:0019843">
    <property type="term" value="F:rRNA binding"/>
    <property type="evidence" value="ECO:0007669"/>
    <property type="project" value="UniProtKB-KW"/>
</dbReference>
<feature type="binding site" evidence="3">
    <location>
        <position position="318"/>
    </location>
    <ligand>
        <name>Zn(2+)</name>
        <dbReference type="ChEBI" id="CHEBI:29105"/>
    </ligand>
</feature>
<evidence type="ECO:0000256" key="3">
    <source>
        <dbReference type="HAMAP-Rule" id="MF_01820"/>
    </source>
</evidence>
<feature type="binding site" evidence="3">
    <location>
        <begin position="173"/>
        <end position="176"/>
    </location>
    <ligand>
        <name>GTP</name>
        <dbReference type="ChEBI" id="CHEBI:37565"/>
    </ligand>
</feature>
<keyword evidence="3" id="KW-0378">Hydrolase</keyword>
<dbReference type="Gene3D" id="3.40.50.300">
    <property type="entry name" value="P-loop containing nucleotide triphosphate hydrolases"/>
    <property type="match status" value="1"/>
</dbReference>
<feature type="domain" description="CP-type G" evidence="5">
    <location>
        <begin position="126"/>
        <end position="287"/>
    </location>
</feature>
<proteinExistence type="inferred from homology"/>
<keyword evidence="3" id="KW-0479">Metal-binding</keyword>
<dbReference type="OrthoDB" id="9809485at2"/>
<evidence type="ECO:0000256" key="2">
    <source>
        <dbReference type="ARBA" id="ARBA00023134"/>
    </source>
</evidence>
<evidence type="ECO:0000259" key="5">
    <source>
        <dbReference type="PROSITE" id="PS51721"/>
    </source>
</evidence>
<dbReference type="NCBIfam" id="TIGR00157">
    <property type="entry name" value="ribosome small subunit-dependent GTPase A"/>
    <property type="match status" value="1"/>
</dbReference>
<dbReference type="PANTHER" id="PTHR32120:SF11">
    <property type="entry name" value="SMALL RIBOSOMAL SUBUNIT BIOGENESIS GTPASE RSGA 1, MITOCHONDRIAL-RELATED"/>
    <property type="match status" value="1"/>
</dbReference>
<comment type="subunit">
    <text evidence="3">Monomer. Associates with 30S ribosomal subunit, binds 16S rRNA.</text>
</comment>
<dbReference type="GO" id="GO:0042274">
    <property type="term" value="P:ribosomal small subunit biogenesis"/>
    <property type="evidence" value="ECO:0007669"/>
    <property type="project" value="UniProtKB-UniRule"/>
</dbReference>
<dbReference type="STRING" id="1230338.MOMA_08051"/>
<reference evidence="6 7" key="1">
    <citation type="journal article" date="2013" name="Genome Announc.">
        <title>Genome Sequence of Moraxella macacae 0408225, a Novel Bacterial Species Isolated from a Cynomolgus Macaque with Epistaxis.</title>
        <authorList>
            <person name="Ladner J.T."/>
            <person name="Whitehouse C.A."/>
            <person name="Koroleva G.I."/>
            <person name="Palacios G.F."/>
        </authorList>
    </citation>
    <scope>NUCLEOTIDE SEQUENCE [LARGE SCALE GENOMIC DNA]</scope>
    <source>
        <strain evidence="6 7">0408225</strain>
    </source>
</reference>
<name>L2F7Q2_9GAMM</name>
<dbReference type="HAMAP" id="MF_01820">
    <property type="entry name" value="GTPase_RsgA"/>
    <property type="match status" value="1"/>
</dbReference>
<feature type="binding site" evidence="3">
    <location>
        <position position="311"/>
    </location>
    <ligand>
        <name>Zn(2+)</name>
        <dbReference type="ChEBI" id="CHEBI:29105"/>
    </ligand>
</feature>